<comment type="caution">
    <text evidence="11">The sequence shown here is derived from an EMBL/GenBank/DDBJ whole genome shotgun (WGS) entry which is preliminary data.</text>
</comment>
<reference evidence="11 12" key="1">
    <citation type="journal article" date="2015" name="Nature">
        <title>rRNA introns, odd ribosomes, and small enigmatic genomes across a large radiation of phyla.</title>
        <authorList>
            <person name="Brown C.T."/>
            <person name="Hug L.A."/>
            <person name="Thomas B.C."/>
            <person name="Sharon I."/>
            <person name="Castelle C.J."/>
            <person name="Singh A."/>
            <person name="Wilkins M.J."/>
            <person name="Williams K.H."/>
            <person name="Banfield J.F."/>
        </authorList>
    </citation>
    <scope>NUCLEOTIDE SEQUENCE [LARGE SCALE GENOMIC DNA]</scope>
</reference>
<dbReference type="SUPFAM" id="SSF51366">
    <property type="entry name" value="Ribulose-phoshate binding barrel"/>
    <property type="match status" value="1"/>
</dbReference>
<dbReference type="Proteomes" id="UP000034749">
    <property type="component" value="Unassembled WGS sequence"/>
</dbReference>
<dbReference type="PANTHER" id="PTHR42894:SF1">
    <property type="entry name" value="N-(5'-PHOSPHORIBOSYL)ANTHRANILATE ISOMERASE"/>
    <property type="match status" value="1"/>
</dbReference>
<accession>A0A0G0WU30</accession>
<dbReference type="PATRIC" id="fig|1618734.3.peg.499"/>
<dbReference type="EC" id="5.3.1.24" evidence="3 9"/>
<feature type="domain" description="N-(5'phosphoribosyl) anthranilate isomerase (PRAI)" evidence="10">
    <location>
        <begin position="4"/>
        <end position="208"/>
    </location>
</feature>
<evidence type="ECO:0000313" key="11">
    <source>
        <dbReference type="EMBL" id="KKR78907.1"/>
    </source>
</evidence>
<keyword evidence="8 9" id="KW-0413">Isomerase</keyword>
<comment type="similarity">
    <text evidence="9">Belongs to the TrpF family.</text>
</comment>
<dbReference type="InterPro" id="IPR011060">
    <property type="entry name" value="RibuloseP-bd_barrel"/>
</dbReference>
<evidence type="ECO:0000256" key="4">
    <source>
        <dbReference type="ARBA" id="ARBA00022272"/>
    </source>
</evidence>
<dbReference type="InterPro" id="IPR001240">
    <property type="entry name" value="PRAI_dom"/>
</dbReference>
<dbReference type="Gene3D" id="3.20.20.70">
    <property type="entry name" value="Aldolase class I"/>
    <property type="match status" value="1"/>
</dbReference>
<sequence>MTQVKICGITNEKDALDAAKLGADFVGFLVEIYFSEDTIKREEAKDIIKMLPLEVTPVFVTYLQKAEPIIEIAKEINPQVIQLHNTIELKEIGRIRKSLPKVKITKSIPVADSSAVKEAKKYERYVDYILLDTKGKYGRGGTGKTHDWSISSEIVKKIKKPIFLAGGLNPGNVEEAIKTVKPFAVDINSGVKSKARIKDYEKMKLVIEKVKK</sequence>
<dbReference type="AlphaFoldDB" id="A0A0G0WU30"/>
<dbReference type="HAMAP" id="MF_00135">
    <property type="entry name" value="PRAI"/>
    <property type="match status" value="1"/>
</dbReference>
<evidence type="ECO:0000256" key="7">
    <source>
        <dbReference type="ARBA" id="ARBA00023141"/>
    </source>
</evidence>
<evidence type="ECO:0000256" key="2">
    <source>
        <dbReference type="ARBA" id="ARBA00004664"/>
    </source>
</evidence>
<organism evidence="11 12">
    <name type="scientific">Candidatus Nomurabacteria bacterium GW2011_GWA2_40_9</name>
    <dbReference type="NCBI Taxonomy" id="1618734"/>
    <lineage>
        <taxon>Bacteria</taxon>
        <taxon>Candidatus Nomuraibacteriota</taxon>
    </lineage>
</organism>
<dbReference type="InterPro" id="IPR044643">
    <property type="entry name" value="TrpF_fam"/>
</dbReference>
<keyword evidence="6 9" id="KW-0822">Tryptophan biosynthesis</keyword>
<evidence type="ECO:0000313" key="12">
    <source>
        <dbReference type="Proteomes" id="UP000034749"/>
    </source>
</evidence>
<evidence type="ECO:0000256" key="8">
    <source>
        <dbReference type="ARBA" id="ARBA00023235"/>
    </source>
</evidence>
<dbReference type="CDD" id="cd00405">
    <property type="entry name" value="PRAI"/>
    <property type="match status" value="1"/>
</dbReference>
<comment type="pathway">
    <text evidence="2 9">Amino-acid biosynthesis; L-tryptophan biosynthesis; L-tryptophan from chorismate: step 3/5.</text>
</comment>
<dbReference type="EMBL" id="LBZW01000022">
    <property type="protein sequence ID" value="KKR78907.1"/>
    <property type="molecule type" value="Genomic_DNA"/>
</dbReference>
<dbReference type="UniPathway" id="UPA00035">
    <property type="reaction ID" value="UER00042"/>
</dbReference>
<evidence type="ECO:0000256" key="9">
    <source>
        <dbReference type="HAMAP-Rule" id="MF_00135"/>
    </source>
</evidence>
<protein>
    <recommendedName>
        <fullName evidence="4 9">N-(5'-phosphoribosyl)anthranilate isomerase</fullName>
        <shortName evidence="9">PRAI</shortName>
        <ecNumber evidence="3 9">5.3.1.24</ecNumber>
    </recommendedName>
</protein>
<comment type="catalytic activity">
    <reaction evidence="1 9">
        <text>N-(5-phospho-beta-D-ribosyl)anthranilate = 1-(2-carboxyphenylamino)-1-deoxy-D-ribulose 5-phosphate</text>
        <dbReference type="Rhea" id="RHEA:21540"/>
        <dbReference type="ChEBI" id="CHEBI:18277"/>
        <dbReference type="ChEBI" id="CHEBI:58613"/>
        <dbReference type="EC" id="5.3.1.24"/>
    </reaction>
</comment>
<name>A0A0G0WU30_9BACT</name>
<keyword evidence="5 9" id="KW-0028">Amino-acid biosynthesis</keyword>
<gene>
    <name evidence="9" type="primary">trpF</name>
    <name evidence="11" type="ORF">UU24_C0022G0009</name>
</gene>
<evidence type="ECO:0000256" key="3">
    <source>
        <dbReference type="ARBA" id="ARBA00012572"/>
    </source>
</evidence>
<dbReference type="GO" id="GO:0000162">
    <property type="term" value="P:L-tryptophan biosynthetic process"/>
    <property type="evidence" value="ECO:0007669"/>
    <property type="project" value="UniProtKB-UniRule"/>
</dbReference>
<keyword evidence="7 9" id="KW-0057">Aromatic amino acid biosynthesis</keyword>
<proteinExistence type="inferred from homology"/>
<dbReference type="GO" id="GO:0004640">
    <property type="term" value="F:phosphoribosylanthranilate isomerase activity"/>
    <property type="evidence" value="ECO:0007669"/>
    <property type="project" value="UniProtKB-UniRule"/>
</dbReference>
<dbReference type="Pfam" id="PF00697">
    <property type="entry name" value="PRAI"/>
    <property type="match status" value="1"/>
</dbReference>
<evidence type="ECO:0000259" key="10">
    <source>
        <dbReference type="Pfam" id="PF00697"/>
    </source>
</evidence>
<evidence type="ECO:0000256" key="5">
    <source>
        <dbReference type="ARBA" id="ARBA00022605"/>
    </source>
</evidence>
<evidence type="ECO:0000256" key="1">
    <source>
        <dbReference type="ARBA" id="ARBA00001164"/>
    </source>
</evidence>
<dbReference type="PANTHER" id="PTHR42894">
    <property type="entry name" value="N-(5'-PHOSPHORIBOSYL)ANTHRANILATE ISOMERASE"/>
    <property type="match status" value="1"/>
</dbReference>
<evidence type="ECO:0000256" key="6">
    <source>
        <dbReference type="ARBA" id="ARBA00022822"/>
    </source>
</evidence>
<dbReference type="InterPro" id="IPR013785">
    <property type="entry name" value="Aldolase_TIM"/>
</dbReference>